<feature type="domain" description="SF4 helicase" evidence="14">
    <location>
        <begin position="181"/>
        <end position="451"/>
    </location>
</feature>
<dbReference type="GO" id="GO:0006269">
    <property type="term" value="P:DNA replication, synthesis of primer"/>
    <property type="evidence" value="ECO:0007669"/>
    <property type="project" value="UniProtKB-UniRule"/>
</dbReference>
<keyword evidence="9" id="KW-0413">Isomerase</keyword>
<dbReference type="NCBIfam" id="TIGR00665">
    <property type="entry name" value="DnaB"/>
    <property type="match status" value="1"/>
</dbReference>
<dbReference type="SUPFAM" id="SSF52540">
    <property type="entry name" value="P-loop containing nucleoside triphosphate hydrolases"/>
    <property type="match status" value="1"/>
</dbReference>
<comment type="catalytic activity">
    <reaction evidence="10 12">
        <text>ATP + H2O = ADP + phosphate + H(+)</text>
        <dbReference type="Rhea" id="RHEA:13065"/>
        <dbReference type="ChEBI" id="CHEBI:15377"/>
        <dbReference type="ChEBI" id="CHEBI:15378"/>
        <dbReference type="ChEBI" id="CHEBI:30616"/>
        <dbReference type="ChEBI" id="CHEBI:43474"/>
        <dbReference type="ChEBI" id="CHEBI:456216"/>
        <dbReference type="EC" id="5.6.2.3"/>
    </reaction>
</comment>
<dbReference type="SUPFAM" id="SSF48024">
    <property type="entry name" value="N-terminal domain of DnaB helicase"/>
    <property type="match status" value="1"/>
</dbReference>
<dbReference type="EMBL" id="FUWU01000010">
    <property type="protein sequence ID" value="SJZ50858.1"/>
    <property type="molecule type" value="Genomic_DNA"/>
</dbReference>
<dbReference type="GO" id="GO:0043139">
    <property type="term" value="F:5'-3' DNA helicase activity"/>
    <property type="evidence" value="ECO:0007669"/>
    <property type="project" value="UniProtKB-EC"/>
</dbReference>
<keyword evidence="4 12" id="KW-0547">Nucleotide-binding</keyword>
<evidence type="ECO:0000313" key="15">
    <source>
        <dbReference type="EMBL" id="SJZ50858.1"/>
    </source>
</evidence>
<dbReference type="SMART" id="SM00382">
    <property type="entry name" value="AAA"/>
    <property type="match status" value="1"/>
</dbReference>
<evidence type="ECO:0000256" key="10">
    <source>
        <dbReference type="ARBA" id="ARBA00048954"/>
    </source>
</evidence>
<dbReference type="PANTHER" id="PTHR30153:SF2">
    <property type="entry name" value="REPLICATIVE DNA HELICASE"/>
    <property type="match status" value="1"/>
</dbReference>
<evidence type="ECO:0000256" key="9">
    <source>
        <dbReference type="ARBA" id="ARBA00023235"/>
    </source>
</evidence>
<dbReference type="GO" id="GO:0140664">
    <property type="term" value="F:ATP-dependent DNA damage sensor activity"/>
    <property type="evidence" value="ECO:0007669"/>
    <property type="project" value="InterPro"/>
</dbReference>
<dbReference type="GO" id="GO:0005829">
    <property type="term" value="C:cytosol"/>
    <property type="evidence" value="ECO:0007669"/>
    <property type="project" value="TreeGrafter"/>
</dbReference>
<evidence type="ECO:0000256" key="4">
    <source>
        <dbReference type="ARBA" id="ARBA00022741"/>
    </source>
</evidence>
<feature type="domain" description="RecA family profile 1" evidence="13">
    <location>
        <begin position="184"/>
        <end position="364"/>
    </location>
</feature>
<dbReference type="GO" id="GO:1990077">
    <property type="term" value="C:primosome complex"/>
    <property type="evidence" value="ECO:0007669"/>
    <property type="project" value="UniProtKB-UniRule"/>
</dbReference>
<dbReference type="STRING" id="28122.SAMN02745108_00794"/>
<keyword evidence="2 12" id="KW-0639">Primosome</keyword>
<dbReference type="Proteomes" id="UP000190449">
    <property type="component" value="Unassembled WGS sequence"/>
</dbReference>
<dbReference type="InterPro" id="IPR007692">
    <property type="entry name" value="DNA_helicase_DnaB"/>
</dbReference>
<accession>A0A1T4L8H8</accession>
<evidence type="ECO:0000256" key="7">
    <source>
        <dbReference type="ARBA" id="ARBA00022840"/>
    </source>
</evidence>
<dbReference type="Gene3D" id="1.10.860.10">
    <property type="entry name" value="DNAb Helicase, Chain A"/>
    <property type="match status" value="1"/>
</dbReference>
<dbReference type="InterPro" id="IPR003593">
    <property type="entry name" value="AAA+_ATPase"/>
</dbReference>
<evidence type="ECO:0000256" key="1">
    <source>
        <dbReference type="ARBA" id="ARBA00008428"/>
    </source>
</evidence>
<evidence type="ECO:0000256" key="6">
    <source>
        <dbReference type="ARBA" id="ARBA00022806"/>
    </source>
</evidence>
<dbReference type="InterPro" id="IPR016136">
    <property type="entry name" value="DNA_helicase_N/primase_C"/>
</dbReference>
<dbReference type="InterPro" id="IPR036185">
    <property type="entry name" value="DNA_heli_DnaB-like_N_sf"/>
</dbReference>
<dbReference type="InterPro" id="IPR020588">
    <property type="entry name" value="RecA_ATP-bd"/>
</dbReference>
<name>A0A1T4L8H8_9BACT</name>
<dbReference type="InterPro" id="IPR027417">
    <property type="entry name" value="P-loop_NTPase"/>
</dbReference>
<evidence type="ECO:0000256" key="8">
    <source>
        <dbReference type="ARBA" id="ARBA00023125"/>
    </source>
</evidence>
<dbReference type="PROSITE" id="PS51199">
    <property type="entry name" value="SF4_HELICASE"/>
    <property type="match status" value="1"/>
</dbReference>
<dbReference type="EC" id="5.6.2.3" evidence="11 12"/>
<proteinExistence type="inferred from homology"/>
<evidence type="ECO:0000259" key="14">
    <source>
        <dbReference type="PROSITE" id="PS51199"/>
    </source>
</evidence>
<dbReference type="CDD" id="cd00984">
    <property type="entry name" value="DnaB_C"/>
    <property type="match status" value="1"/>
</dbReference>
<dbReference type="PROSITE" id="PS50162">
    <property type="entry name" value="RECA_2"/>
    <property type="match status" value="1"/>
</dbReference>
<evidence type="ECO:0000313" key="16">
    <source>
        <dbReference type="Proteomes" id="UP000190449"/>
    </source>
</evidence>
<dbReference type="InterPro" id="IPR007694">
    <property type="entry name" value="DNA_helicase_DnaB-like_C"/>
</dbReference>
<dbReference type="RefSeq" id="WP_078775872.1">
    <property type="nucleotide sequence ID" value="NZ_FUWU01000010.1"/>
</dbReference>
<keyword evidence="3 12" id="KW-0235">DNA replication</keyword>
<evidence type="ECO:0000259" key="13">
    <source>
        <dbReference type="PROSITE" id="PS50162"/>
    </source>
</evidence>
<dbReference type="Pfam" id="PF00772">
    <property type="entry name" value="DnaB"/>
    <property type="match status" value="1"/>
</dbReference>
<evidence type="ECO:0000256" key="2">
    <source>
        <dbReference type="ARBA" id="ARBA00022515"/>
    </source>
</evidence>
<dbReference type="Gene3D" id="3.40.50.300">
    <property type="entry name" value="P-loop containing nucleotide triphosphate hydrolases"/>
    <property type="match status" value="1"/>
</dbReference>
<organism evidence="15 16">
    <name type="scientific">Fibrobacter intestinalis</name>
    <dbReference type="NCBI Taxonomy" id="28122"/>
    <lineage>
        <taxon>Bacteria</taxon>
        <taxon>Pseudomonadati</taxon>
        <taxon>Fibrobacterota</taxon>
        <taxon>Fibrobacteria</taxon>
        <taxon>Fibrobacterales</taxon>
        <taxon>Fibrobacteraceae</taxon>
        <taxon>Fibrobacter</taxon>
    </lineage>
</organism>
<dbReference type="GO" id="GO:0016887">
    <property type="term" value="F:ATP hydrolysis activity"/>
    <property type="evidence" value="ECO:0007669"/>
    <property type="project" value="RHEA"/>
</dbReference>
<dbReference type="Pfam" id="PF03796">
    <property type="entry name" value="DnaB_C"/>
    <property type="match status" value="1"/>
</dbReference>
<evidence type="ECO:0000256" key="11">
    <source>
        <dbReference type="NCBIfam" id="TIGR00665"/>
    </source>
</evidence>
<keyword evidence="6 12" id="KW-0347">Helicase</keyword>
<comment type="function">
    <text evidence="12">The main replicative DNA helicase, it participates in initiation and elongation during chromosome replication. Travels ahead of the DNA replisome, separating dsDNA into templates for DNA synthesis. A processive ATP-dependent 5'-3' DNA helicase it has DNA-dependent ATPase activity.</text>
</comment>
<gene>
    <name evidence="15" type="ORF">SAMN02745108_00794</name>
</gene>
<dbReference type="GO" id="GO:0006281">
    <property type="term" value="P:DNA repair"/>
    <property type="evidence" value="ECO:0007669"/>
    <property type="project" value="InterPro"/>
</dbReference>
<keyword evidence="5 12" id="KW-0378">Hydrolase</keyword>
<protein>
    <recommendedName>
        <fullName evidence="11 12">Replicative DNA helicase</fullName>
        <ecNumber evidence="11 12">5.6.2.3</ecNumber>
    </recommendedName>
</protein>
<keyword evidence="7 12" id="KW-0067">ATP-binding</keyword>
<comment type="similarity">
    <text evidence="1 12">Belongs to the helicase family. DnaB subfamily.</text>
</comment>
<reference evidence="15 16" key="1">
    <citation type="submission" date="2017-02" db="EMBL/GenBank/DDBJ databases">
        <authorList>
            <person name="Peterson S.W."/>
        </authorList>
    </citation>
    <scope>NUCLEOTIDE SEQUENCE [LARGE SCALE GENOMIC DNA]</scope>
    <source>
        <strain evidence="15 16">ATCC 43854</strain>
    </source>
</reference>
<sequence>MVQDQENYAYSGRAAPQASDAEVFLLGGVMQDVNVLSEVISLLSPDDFYQERHRIIWETLQKLSQNNTPIDVVTLRAALEQENKLESVGGVDYLLKLIESVASGANAAYHAEIIRKKALLRRVINVSTKAIRDAEDPTAEPDKVIADAEGSFMTLAEKQVKNSLRSASDVVNEVLRGIDNRKQGLSGCPTGFLELDNLTSGLQPSNLIILAARPGMGKSAFALNLASNASINYGKKVAFFSLEMSAEELMKRILCSLAEVRLSSVQNGNLSRDELAKLPGVASRIIQSNSLYVDDNLDLGIMELLSKCRSLKRQVGLDLVIVDYLQLMKTQKAENRAVEVGALSRGLKILAKDLKIPVIALAQLSRKSEDRADMKNGKTRPQLSDLRESGSIEQDADMVWFIERPFYRTQSEEDKNKAQLLVAKHRNGSTRDINLTWRGEFTKFDNYIAEEDPDAGLANSFGSLGDSL</sequence>
<keyword evidence="8 12" id="KW-0238">DNA-binding</keyword>
<dbReference type="GO" id="GO:0005524">
    <property type="term" value="F:ATP binding"/>
    <property type="evidence" value="ECO:0007669"/>
    <property type="project" value="UniProtKB-UniRule"/>
</dbReference>
<dbReference type="AlphaFoldDB" id="A0A1T4L8H8"/>
<evidence type="ECO:0000256" key="3">
    <source>
        <dbReference type="ARBA" id="ARBA00022705"/>
    </source>
</evidence>
<evidence type="ECO:0000256" key="12">
    <source>
        <dbReference type="RuleBase" id="RU362085"/>
    </source>
</evidence>
<dbReference type="PANTHER" id="PTHR30153">
    <property type="entry name" value="REPLICATIVE DNA HELICASE DNAB"/>
    <property type="match status" value="1"/>
</dbReference>
<dbReference type="InterPro" id="IPR007693">
    <property type="entry name" value="DNA_helicase_DnaB-like_N"/>
</dbReference>
<dbReference type="GO" id="GO:0003677">
    <property type="term" value="F:DNA binding"/>
    <property type="evidence" value="ECO:0007669"/>
    <property type="project" value="UniProtKB-UniRule"/>
</dbReference>
<evidence type="ECO:0000256" key="5">
    <source>
        <dbReference type="ARBA" id="ARBA00022801"/>
    </source>
</evidence>